<keyword evidence="2" id="KW-0479">Metal-binding</keyword>
<evidence type="ECO:0000256" key="1">
    <source>
        <dbReference type="ARBA" id="ARBA00008779"/>
    </source>
</evidence>
<dbReference type="Gene3D" id="3.40.720.10">
    <property type="entry name" value="Alkaline Phosphatase, subunit A"/>
    <property type="match status" value="1"/>
</dbReference>
<proteinExistence type="inferred from homology"/>
<protein>
    <submittedName>
        <fullName evidence="6">N-acetylgalactosamine-6-sulfatase</fullName>
    </submittedName>
</protein>
<dbReference type="PANTHER" id="PTHR42693:SF33">
    <property type="entry name" value="ARYLSULFATASE"/>
    <property type="match status" value="1"/>
</dbReference>
<dbReference type="InterPro" id="IPR024607">
    <property type="entry name" value="Sulfatase_CS"/>
</dbReference>
<dbReference type="CDD" id="cd16026">
    <property type="entry name" value="GALNS_like"/>
    <property type="match status" value="1"/>
</dbReference>
<dbReference type="PROSITE" id="PS00149">
    <property type="entry name" value="SULFATASE_2"/>
    <property type="match status" value="1"/>
</dbReference>
<accession>A0A4Q9FHE8</accession>
<keyword evidence="4" id="KW-0106">Calcium</keyword>
<dbReference type="EMBL" id="SIRT01000001">
    <property type="protein sequence ID" value="TBN06331.1"/>
    <property type="molecule type" value="Genomic_DNA"/>
</dbReference>
<evidence type="ECO:0000256" key="3">
    <source>
        <dbReference type="ARBA" id="ARBA00022801"/>
    </source>
</evidence>
<dbReference type="SUPFAM" id="SSF53649">
    <property type="entry name" value="Alkaline phosphatase-like"/>
    <property type="match status" value="1"/>
</dbReference>
<evidence type="ECO:0000259" key="5">
    <source>
        <dbReference type="Pfam" id="PF00884"/>
    </source>
</evidence>
<dbReference type="OrthoDB" id="9766107at2"/>
<name>A0A4Q9FHE8_9FLAO</name>
<dbReference type="Gene3D" id="3.30.1120.10">
    <property type="match status" value="1"/>
</dbReference>
<comment type="similarity">
    <text evidence="1">Belongs to the sulfatase family.</text>
</comment>
<dbReference type="GO" id="GO:0046872">
    <property type="term" value="F:metal ion binding"/>
    <property type="evidence" value="ECO:0007669"/>
    <property type="project" value="UniProtKB-KW"/>
</dbReference>
<dbReference type="InterPro" id="IPR000917">
    <property type="entry name" value="Sulfatase_N"/>
</dbReference>
<keyword evidence="3" id="KW-0378">Hydrolase</keyword>
<dbReference type="RefSeq" id="WP_130962321.1">
    <property type="nucleotide sequence ID" value="NZ_SIRT01000001.1"/>
</dbReference>
<dbReference type="PANTHER" id="PTHR42693">
    <property type="entry name" value="ARYLSULFATASE FAMILY MEMBER"/>
    <property type="match status" value="1"/>
</dbReference>
<sequence>MNKFFGVITLTAVLFSCVSDKKIKTAKNTPNIVFIFTDDLGYGDLGCFGAEDIATPNIDGIAKAGIKFTDFYSASPICSPSRAGLMTGRMPQRMGINGVFFPDSYTGMSPSEITIAELLKTKGYKTGIVGKWHLGHREKYLPLQQGFDSYFGIPYSNDMTSVVYMRDNEVESYKVDQRYTTQTYTKEALGFIENNKEQPFFLYVAHNMPHVPIYASPEFEGKSKRGLYGDVIEEIDWSVGQIVNKLETSGLLDNTLIVFSSDNGPWLAMRDHGGSAGHLREGKQYTFEGGMRVPTVAMWKGKIKPNTVATEMASQMDWFPTFAKITGAEIPQETAIDGEDISKVLFNTGKRKSDDYLFFDNAKLEAYRRGDWKVKLPYKGYKGSRGKKAVAKHDTLLFNIKNDPGETNNLYETNKGLARTLIKEMYAKTGSLGELPPSLIIRGGRDDSHFRYLYDSLGK</sequence>
<dbReference type="InterPro" id="IPR017850">
    <property type="entry name" value="Alkaline_phosphatase_core_sf"/>
</dbReference>
<gene>
    <name evidence="6" type="ORF">EYD45_00135</name>
</gene>
<dbReference type="Proteomes" id="UP000291142">
    <property type="component" value="Unassembled WGS sequence"/>
</dbReference>
<organism evidence="6 7">
    <name type="scientific">Hyunsoonleella flava</name>
    <dbReference type="NCBI Taxonomy" id="2527939"/>
    <lineage>
        <taxon>Bacteria</taxon>
        <taxon>Pseudomonadati</taxon>
        <taxon>Bacteroidota</taxon>
        <taxon>Flavobacteriia</taxon>
        <taxon>Flavobacteriales</taxon>
        <taxon>Flavobacteriaceae</taxon>
    </lineage>
</organism>
<keyword evidence="7" id="KW-1185">Reference proteome</keyword>
<evidence type="ECO:0000256" key="4">
    <source>
        <dbReference type="ARBA" id="ARBA00022837"/>
    </source>
</evidence>
<dbReference type="Pfam" id="PF00884">
    <property type="entry name" value="Sulfatase"/>
    <property type="match status" value="1"/>
</dbReference>
<dbReference type="InterPro" id="IPR050738">
    <property type="entry name" value="Sulfatase"/>
</dbReference>
<dbReference type="PROSITE" id="PS00523">
    <property type="entry name" value="SULFATASE_1"/>
    <property type="match status" value="1"/>
</dbReference>
<comment type="caution">
    <text evidence="6">The sequence shown here is derived from an EMBL/GenBank/DDBJ whole genome shotgun (WGS) entry which is preliminary data.</text>
</comment>
<dbReference type="PROSITE" id="PS51257">
    <property type="entry name" value="PROKAR_LIPOPROTEIN"/>
    <property type="match status" value="1"/>
</dbReference>
<feature type="domain" description="Sulfatase N-terminal" evidence="5">
    <location>
        <begin position="30"/>
        <end position="327"/>
    </location>
</feature>
<dbReference type="AlphaFoldDB" id="A0A4Q9FHE8"/>
<reference evidence="6 7" key="1">
    <citation type="submission" date="2019-02" db="EMBL/GenBank/DDBJ databases">
        <title>Hyunsoonleella sp., isolated from marine sediment.</title>
        <authorList>
            <person name="Liu B.-T."/>
        </authorList>
    </citation>
    <scope>NUCLEOTIDE SEQUENCE [LARGE SCALE GENOMIC DNA]</scope>
    <source>
        <strain evidence="6 7">T58</strain>
    </source>
</reference>
<evidence type="ECO:0000256" key="2">
    <source>
        <dbReference type="ARBA" id="ARBA00022723"/>
    </source>
</evidence>
<evidence type="ECO:0000313" key="6">
    <source>
        <dbReference type="EMBL" id="TBN06331.1"/>
    </source>
</evidence>
<evidence type="ECO:0000313" key="7">
    <source>
        <dbReference type="Proteomes" id="UP000291142"/>
    </source>
</evidence>
<dbReference type="GO" id="GO:0004065">
    <property type="term" value="F:arylsulfatase activity"/>
    <property type="evidence" value="ECO:0007669"/>
    <property type="project" value="TreeGrafter"/>
</dbReference>